<reference evidence="2" key="1">
    <citation type="submission" date="2016-11" db="UniProtKB">
        <authorList>
            <consortium name="WormBaseParasite"/>
        </authorList>
    </citation>
    <scope>IDENTIFICATION</scope>
</reference>
<protein>
    <submittedName>
        <fullName evidence="2">Uncharacterized protein</fullName>
    </submittedName>
</protein>
<evidence type="ECO:0000313" key="2">
    <source>
        <dbReference type="WBParaSite" id="Csp11.Scaffold605.g5608.t1"/>
    </source>
</evidence>
<accession>A0A1I7TG50</accession>
<dbReference type="AlphaFoldDB" id="A0A1I7TG50"/>
<evidence type="ECO:0000313" key="1">
    <source>
        <dbReference type="Proteomes" id="UP000095282"/>
    </source>
</evidence>
<sequence length="73" mass="8614">MRKPNGKMGENERKRVKIEREKRREWGFSPSEKGKQTPECGRYLEAFAGAFLNIIKSTPNDDMIVYLFTKYIK</sequence>
<dbReference type="WBParaSite" id="Csp11.Scaffold605.g5608.t1">
    <property type="protein sequence ID" value="Csp11.Scaffold605.g5608.t1"/>
    <property type="gene ID" value="Csp11.Scaffold605.g5608"/>
</dbReference>
<keyword evidence="1" id="KW-1185">Reference proteome</keyword>
<organism evidence="1 2">
    <name type="scientific">Caenorhabditis tropicalis</name>
    <dbReference type="NCBI Taxonomy" id="1561998"/>
    <lineage>
        <taxon>Eukaryota</taxon>
        <taxon>Metazoa</taxon>
        <taxon>Ecdysozoa</taxon>
        <taxon>Nematoda</taxon>
        <taxon>Chromadorea</taxon>
        <taxon>Rhabditida</taxon>
        <taxon>Rhabditina</taxon>
        <taxon>Rhabditomorpha</taxon>
        <taxon>Rhabditoidea</taxon>
        <taxon>Rhabditidae</taxon>
        <taxon>Peloderinae</taxon>
        <taxon>Caenorhabditis</taxon>
    </lineage>
</organism>
<proteinExistence type="predicted"/>
<dbReference type="Proteomes" id="UP000095282">
    <property type="component" value="Unplaced"/>
</dbReference>
<name>A0A1I7TG50_9PELO</name>